<dbReference type="PROSITE" id="PS50113">
    <property type="entry name" value="PAC"/>
    <property type="match status" value="1"/>
</dbReference>
<name>A0ABW0T5F0_9HYPH</name>
<dbReference type="SUPFAM" id="SSF55785">
    <property type="entry name" value="PYP-like sensor domain (PAS domain)"/>
    <property type="match status" value="1"/>
</dbReference>
<evidence type="ECO:0000256" key="2">
    <source>
        <dbReference type="ARBA" id="ARBA00012438"/>
    </source>
</evidence>
<dbReference type="RefSeq" id="WP_223019802.1">
    <property type="nucleotide sequence ID" value="NZ_CP078143.1"/>
</dbReference>
<keyword evidence="11" id="KW-0547">Nucleotide-binding</keyword>
<dbReference type="PANTHER" id="PTHR41523:SF8">
    <property type="entry name" value="ETHYLENE RESPONSE SENSOR PROTEIN"/>
    <property type="match status" value="1"/>
</dbReference>
<evidence type="ECO:0000256" key="11">
    <source>
        <dbReference type="ARBA" id="ARBA00022741"/>
    </source>
</evidence>
<dbReference type="PROSITE" id="PS50112">
    <property type="entry name" value="PAS"/>
    <property type="match status" value="1"/>
</dbReference>
<keyword evidence="4" id="KW-0600">Photoreceptor protein</keyword>
<evidence type="ECO:0000256" key="12">
    <source>
        <dbReference type="ARBA" id="ARBA00022777"/>
    </source>
</evidence>
<keyword evidence="6" id="KW-0716">Sensory transduction</keyword>
<dbReference type="SUPFAM" id="SSF55874">
    <property type="entry name" value="ATPase domain of HSP90 chaperone/DNA topoisomerase II/histidine kinase"/>
    <property type="match status" value="1"/>
</dbReference>
<evidence type="ECO:0000256" key="7">
    <source>
        <dbReference type="ARBA" id="ARBA00022630"/>
    </source>
</evidence>
<keyword evidence="5" id="KW-0597">Phosphoprotein</keyword>
<evidence type="ECO:0000313" key="20">
    <source>
        <dbReference type="Proteomes" id="UP001596107"/>
    </source>
</evidence>
<dbReference type="CDD" id="cd00130">
    <property type="entry name" value="PAS"/>
    <property type="match status" value="1"/>
</dbReference>
<evidence type="ECO:0000256" key="10">
    <source>
        <dbReference type="ARBA" id="ARBA00022737"/>
    </source>
</evidence>
<keyword evidence="20" id="KW-1185">Reference proteome</keyword>
<dbReference type="SMART" id="SM00086">
    <property type="entry name" value="PAC"/>
    <property type="match status" value="1"/>
</dbReference>
<protein>
    <recommendedName>
        <fullName evidence="3">Blue-light-activated histidine kinase</fullName>
        <ecNumber evidence="2">2.7.13.3</ecNumber>
    </recommendedName>
</protein>
<dbReference type="PANTHER" id="PTHR41523">
    <property type="entry name" value="TWO-COMPONENT SYSTEM SENSOR PROTEIN"/>
    <property type="match status" value="1"/>
</dbReference>
<evidence type="ECO:0000256" key="9">
    <source>
        <dbReference type="ARBA" id="ARBA00022679"/>
    </source>
</evidence>
<dbReference type="SMART" id="SM00091">
    <property type="entry name" value="PAS"/>
    <property type="match status" value="1"/>
</dbReference>
<evidence type="ECO:0000256" key="14">
    <source>
        <dbReference type="ARBA" id="ARBA00022991"/>
    </source>
</evidence>
<dbReference type="Pfam" id="PF07536">
    <property type="entry name" value="HWE_HK"/>
    <property type="match status" value="1"/>
</dbReference>
<evidence type="ECO:0000259" key="17">
    <source>
        <dbReference type="PROSITE" id="PS50112"/>
    </source>
</evidence>
<organism evidence="19 20">
    <name type="scientific">Nitratireductor kimnyeongensis</name>
    <dbReference type="NCBI Taxonomy" id="430679"/>
    <lineage>
        <taxon>Bacteria</taxon>
        <taxon>Pseudomonadati</taxon>
        <taxon>Pseudomonadota</taxon>
        <taxon>Alphaproteobacteria</taxon>
        <taxon>Hyphomicrobiales</taxon>
        <taxon>Phyllobacteriaceae</taxon>
        <taxon>Nitratireductor</taxon>
    </lineage>
</organism>
<evidence type="ECO:0000256" key="15">
    <source>
        <dbReference type="ARBA" id="ARBA00023026"/>
    </source>
</evidence>
<evidence type="ECO:0000259" key="18">
    <source>
        <dbReference type="PROSITE" id="PS50113"/>
    </source>
</evidence>
<keyword evidence="16" id="KW-0675">Receptor</keyword>
<dbReference type="InterPro" id="IPR000014">
    <property type="entry name" value="PAS"/>
</dbReference>
<keyword evidence="7" id="KW-0285">Flavoprotein</keyword>
<dbReference type="Proteomes" id="UP001596107">
    <property type="component" value="Unassembled WGS sequence"/>
</dbReference>
<evidence type="ECO:0000313" key="19">
    <source>
        <dbReference type="EMBL" id="MFC5584403.1"/>
    </source>
</evidence>
<keyword evidence="14" id="KW-0157">Chromophore</keyword>
<reference evidence="20" key="1">
    <citation type="journal article" date="2019" name="Int. J. Syst. Evol. Microbiol.">
        <title>The Global Catalogue of Microorganisms (GCM) 10K type strain sequencing project: providing services to taxonomists for standard genome sequencing and annotation.</title>
        <authorList>
            <consortium name="The Broad Institute Genomics Platform"/>
            <consortium name="The Broad Institute Genome Sequencing Center for Infectious Disease"/>
            <person name="Wu L."/>
            <person name="Ma J."/>
        </authorList>
    </citation>
    <scope>NUCLEOTIDE SEQUENCE [LARGE SCALE GENOMIC DNA]</scope>
    <source>
        <strain evidence="20">JCM 3366</strain>
    </source>
</reference>
<evidence type="ECO:0000256" key="5">
    <source>
        <dbReference type="ARBA" id="ARBA00022553"/>
    </source>
</evidence>
<keyword evidence="13" id="KW-0067">ATP-binding</keyword>
<dbReference type="InterPro" id="IPR011102">
    <property type="entry name" value="Sig_transdc_His_kinase_HWE"/>
</dbReference>
<evidence type="ECO:0000256" key="8">
    <source>
        <dbReference type="ARBA" id="ARBA00022643"/>
    </source>
</evidence>
<dbReference type="InterPro" id="IPR000700">
    <property type="entry name" value="PAS-assoc_C"/>
</dbReference>
<comment type="catalytic activity">
    <reaction evidence="1">
        <text>ATP + protein L-histidine = ADP + protein N-phospho-L-histidine.</text>
        <dbReference type="EC" id="2.7.13.3"/>
    </reaction>
</comment>
<comment type="caution">
    <text evidence="19">The sequence shown here is derived from an EMBL/GenBank/DDBJ whole genome shotgun (WGS) entry which is preliminary data.</text>
</comment>
<dbReference type="InterPro" id="IPR013767">
    <property type="entry name" value="PAS_fold"/>
</dbReference>
<proteinExistence type="predicted"/>
<dbReference type="Gene3D" id="3.30.565.10">
    <property type="entry name" value="Histidine kinase-like ATPase, C-terminal domain"/>
    <property type="match status" value="1"/>
</dbReference>
<keyword evidence="12" id="KW-0418">Kinase</keyword>
<feature type="domain" description="PAS" evidence="17">
    <location>
        <begin position="18"/>
        <end position="73"/>
    </location>
</feature>
<evidence type="ECO:0000256" key="16">
    <source>
        <dbReference type="ARBA" id="ARBA00023170"/>
    </source>
</evidence>
<dbReference type="EMBL" id="JBHSNB010000001">
    <property type="protein sequence ID" value="MFC5584403.1"/>
    <property type="molecule type" value="Genomic_DNA"/>
</dbReference>
<keyword evidence="9" id="KW-0808">Transferase</keyword>
<evidence type="ECO:0000256" key="1">
    <source>
        <dbReference type="ARBA" id="ARBA00000085"/>
    </source>
</evidence>
<dbReference type="Pfam" id="PF00989">
    <property type="entry name" value="PAS"/>
    <property type="match status" value="1"/>
</dbReference>
<dbReference type="NCBIfam" id="TIGR00229">
    <property type="entry name" value="sensory_box"/>
    <property type="match status" value="1"/>
</dbReference>
<evidence type="ECO:0000256" key="3">
    <source>
        <dbReference type="ARBA" id="ARBA00021740"/>
    </source>
</evidence>
<dbReference type="EC" id="2.7.13.3" evidence="2"/>
<keyword evidence="10" id="KW-0677">Repeat</keyword>
<dbReference type="InterPro" id="IPR036890">
    <property type="entry name" value="HATPase_C_sf"/>
</dbReference>
<sequence>MAQADRTSGVAPLHNPDPRDWLAAIIEGSDDAIISKNLSGHIQSWNPGAVRIFGYTAEEVIGKPITILIPEERLDEEPRILAKIRSGERVEHFETVRRRKDGSLVDISLTISPIRDASGMIIGASKIARDISERRLAEESQRLLIREMQHRVKNLFAVATSIVTLTSRQEPSAETLASAIRERLSALARAHDLTTGSWSANKTENTGGDLLELIQTVLAPYDDGNRIQVEGDHVPVGSRSTTNMALLIYELTTNAAKYGALSVAEGRLAIKLRVDNDQVRIEWTETGAPGSHKEKASGFGSQLTRNLALALDATLTHDWRATGLAVTIELSATALKI</sequence>
<keyword evidence="8" id="KW-0288">FMN</keyword>
<evidence type="ECO:0000256" key="13">
    <source>
        <dbReference type="ARBA" id="ARBA00022840"/>
    </source>
</evidence>
<evidence type="ECO:0000256" key="4">
    <source>
        <dbReference type="ARBA" id="ARBA00022543"/>
    </source>
</evidence>
<dbReference type="InterPro" id="IPR001610">
    <property type="entry name" value="PAC"/>
</dbReference>
<dbReference type="SMART" id="SM00911">
    <property type="entry name" value="HWE_HK"/>
    <property type="match status" value="1"/>
</dbReference>
<evidence type="ECO:0000256" key="6">
    <source>
        <dbReference type="ARBA" id="ARBA00022606"/>
    </source>
</evidence>
<gene>
    <name evidence="19" type="ORF">ACFPOD_04715</name>
</gene>
<dbReference type="Gene3D" id="3.30.450.20">
    <property type="entry name" value="PAS domain"/>
    <property type="match status" value="1"/>
</dbReference>
<feature type="domain" description="PAC" evidence="18">
    <location>
        <begin position="91"/>
        <end position="143"/>
    </location>
</feature>
<keyword evidence="15" id="KW-0843">Virulence</keyword>
<accession>A0ABW0T5F0</accession>
<dbReference type="InterPro" id="IPR035965">
    <property type="entry name" value="PAS-like_dom_sf"/>
</dbReference>